<keyword evidence="8" id="KW-1185">Reference proteome</keyword>
<dbReference type="InterPro" id="IPR030817">
    <property type="entry name" value="Myo_inos_IolD"/>
</dbReference>
<dbReference type="SUPFAM" id="SSF52518">
    <property type="entry name" value="Thiamin diphosphate-binding fold (THDP-binding)"/>
    <property type="match status" value="2"/>
</dbReference>
<feature type="domain" description="Thiamine pyrophosphate enzyme TPP-binding" evidence="5">
    <location>
        <begin position="439"/>
        <end position="598"/>
    </location>
</feature>
<comment type="caution">
    <text evidence="7">The sequence shown here is derived from an EMBL/GenBank/DDBJ whole genome shotgun (WGS) entry which is preliminary data.</text>
</comment>
<evidence type="ECO:0000259" key="5">
    <source>
        <dbReference type="Pfam" id="PF02775"/>
    </source>
</evidence>
<evidence type="ECO:0000256" key="2">
    <source>
        <dbReference type="ARBA" id="ARBA00023052"/>
    </source>
</evidence>
<feature type="domain" description="Thiamine pyrophosphate enzyme N-terminal TPP-binding" evidence="6">
    <location>
        <begin position="31"/>
        <end position="134"/>
    </location>
</feature>
<sequence length="643" mass="69783">MTTTRLTMAQALVKFLDNQYVEVDGVQSKFVAGVFTIFGHGNVLGLGQALEQDSGDLVVHQGRNEQGMCHAAMGFAKQHLRRKVYACSSSVGPGAANMITAAATASANRIPLLLLPGDVYASRQPDPVLQQIEQFHDLSISTNDAFKAVSKYWDRINRPEQLMSAALNAMRVLTDPAETGAVTLALPQDVQAEAYDYPDSFLQKRVHRIDRRPPTEAMLGDAVALLTGKRKPLLICGGGVRYSGAAAALQAFAERFGIPFSETQAGKSAIVSDHPLNMGGIGETGTLAANTLAREADLIIGVGTRYSDFTTGSKSLFQNPEVQFLNLNVGAFDVQKLDGVQVLADARLALELLAERLDDYRAQWGAQPQEARAALEAEVDRLYALEYQAEGFEPEVSGHLDPQVLRDFIEMTGSCLTQSRVLGELNQHLPADAVIVAAAGSLPGDLQRAWRSTSVDSYHVEYGYSCMGYEINAALGVKMAAPEREVYALVGDGSYMMLHSELATSIQERRKINVVLLDNMAFGCINNLQMGNGMGSFGTEFRFRNPESGLLDGDFVPVDFAMSAAAYGCKTYRVSNAEQLRAALADVRTQTVSTLIDIKVLPKTMIHGYLSWWRVGVAQVSTTGTTAEAYERQKAALAKARQY</sequence>
<protein>
    <submittedName>
        <fullName evidence="7">3D-(3,5/4)-trihydroxycyclohexane-1,2-dione acylhydrolase (Decyclizing)</fullName>
        <ecNumber evidence="7">3.7.1.22</ecNumber>
    </submittedName>
</protein>
<dbReference type="GO" id="GO:0102481">
    <property type="term" value="F:3D-(3,5/4)-trihydroxycyclohexane-1,2-dione hydrolase activity"/>
    <property type="evidence" value="ECO:0007669"/>
    <property type="project" value="UniProtKB-EC"/>
</dbReference>
<dbReference type="RefSeq" id="WP_191945713.1">
    <property type="nucleotide sequence ID" value="NZ_JACYNP010000013.1"/>
</dbReference>
<name>A0ABR9ACU1_9PSED</name>
<dbReference type="PANTHER" id="PTHR18968">
    <property type="entry name" value="THIAMINE PYROPHOSPHATE ENZYMES"/>
    <property type="match status" value="1"/>
</dbReference>
<dbReference type="CDD" id="cd02003">
    <property type="entry name" value="TPP_IolD"/>
    <property type="match status" value="1"/>
</dbReference>
<reference evidence="7 8" key="1">
    <citation type="journal article" date="2020" name="FEMS Microbiol. Ecol.">
        <title>Temporal dynamics of bacterial communities during seed development and maturation.</title>
        <authorList>
            <person name="Chesneau G."/>
            <person name="Torres-Cortes G."/>
            <person name="Briand M."/>
            <person name="Darrasse A."/>
            <person name="Preveaux A."/>
            <person name="Marais C."/>
            <person name="Jacques M.A."/>
            <person name="Shade A."/>
            <person name="Barret M."/>
        </authorList>
    </citation>
    <scope>NUCLEOTIDE SEQUENCE [LARGE SCALE GENOMIC DNA]</scope>
    <source>
        <strain evidence="7 8">CFBP13723</strain>
    </source>
</reference>
<accession>A0ABR9ACU1</accession>
<feature type="domain" description="Thiamine pyrophosphate enzyme central" evidence="4">
    <location>
        <begin position="221"/>
        <end position="352"/>
    </location>
</feature>
<dbReference type="EMBL" id="JACYNP010000013">
    <property type="protein sequence ID" value="MBD8123930.1"/>
    <property type="molecule type" value="Genomic_DNA"/>
</dbReference>
<evidence type="ECO:0000256" key="1">
    <source>
        <dbReference type="ARBA" id="ARBA00007812"/>
    </source>
</evidence>
<dbReference type="InterPro" id="IPR000399">
    <property type="entry name" value="TPP-bd_CS"/>
</dbReference>
<dbReference type="InterPro" id="IPR029035">
    <property type="entry name" value="DHS-like_NAD/FAD-binding_dom"/>
</dbReference>
<gene>
    <name evidence="7" type="primary">iolD</name>
    <name evidence="7" type="ORF">IFT62_22250</name>
</gene>
<dbReference type="Proteomes" id="UP000625247">
    <property type="component" value="Unassembled WGS sequence"/>
</dbReference>
<evidence type="ECO:0000313" key="8">
    <source>
        <dbReference type="Proteomes" id="UP000625247"/>
    </source>
</evidence>
<dbReference type="InterPro" id="IPR011766">
    <property type="entry name" value="TPP_enzyme_TPP-bd"/>
</dbReference>
<dbReference type="EC" id="3.7.1.22" evidence="7"/>
<dbReference type="PROSITE" id="PS00187">
    <property type="entry name" value="TPP_ENZYMES"/>
    <property type="match status" value="1"/>
</dbReference>
<dbReference type="Gene3D" id="3.40.50.970">
    <property type="match status" value="2"/>
</dbReference>
<dbReference type="PANTHER" id="PTHR18968:SF9">
    <property type="entry name" value="3D-(3,5_4)-TRIHYDROXYCYCLOHEXANE-1,2-DIONE HYDROLASE"/>
    <property type="match status" value="1"/>
</dbReference>
<comment type="similarity">
    <text evidence="1 3">Belongs to the TPP enzyme family.</text>
</comment>
<evidence type="ECO:0000259" key="6">
    <source>
        <dbReference type="Pfam" id="PF02776"/>
    </source>
</evidence>
<dbReference type="InterPro" id="IPR029061">
    <property type="entry name" value="THDP-binding"/>
</dbReference>
<dbReference type="Pfam" id="PF02776">
    <property type="entry name" value="TPP_enzyme_N"/>
    <property type="match status" value="1"/>
</dbReference>
<dbReference type="Pfam" id="PF00205">
    <property type="entry name" value="TPP_enzyme_M"/>
    <property type="match status" value="1"/>
</dbReference>
<dbReference type="SUPFAM" id="SSF52467">
    <property type="entry name" value="DHS-like NAD/FAD-binding domain"/>
    <property type="match status" value="1"/>
</dbReference>
<organism evidence="7 8">
    <name type="scientific">Pseudomonas lutea</name>
    <dbReference type="NCBI Taxonomy" id="243924"/>
    <lineage>
        <taxon>Bacteria</taxon>
        <taxon>Pseudomonadati</taxon>
        <taxon>Pseudomonadota</taxon>
        <taxon>Gammaproteobacteria</taxon>
        <taxon>Pseudomonadales</taxon>
        <taxon>Pseudomonadaceae</taxon>
        <taxon>Pseudomonas</taxon>
    </lineage>
</organism>
<dbReference type="CDD" id="cd07035">
    <property type="entry name" value="TPP_PYR_POX_like"/>
    <property type="match status" value="1"/>
</dbReference>
<dbReference type="InterPro" id="IPR012001">
    <property type="entry name" value="Thiamin_PyroP_enz_TPP-bd_dom"/>
</dbReference>
<dbReference type="Gene3D" id="3.40.50.1220">
    <property type="entry name" value="TPP-binding domain"/>
    <property type="match status" value="1"/>
</dbReference>
<dbReference type="InterPro" id="IPR045229">
    <property type="entry name" value="TPP_enz"/>
</dbReference>
<proteinExistence type="inferred from homology"/>
<evidence type="ECO:0000313" key="7">
    <source>
        <dbReference type="EMBL" id="MBD8123930.1"/>
    </source>
</evidence>
<dbReference type="Pfam" id="PF02775">
    <property type="entry name" value="TPP_enzyme_C"/>
    <property type="match status" value="1"/>
</dbReference>
<evidence type="ECO:0000256" key="3">
    <source>
        <dbReference type="RuleBase" id="RU362132"/>
    </source>
</evidence>
<dbReference type="NCBIfam" id="TIGR04377">
    <property type="entry name" value="myo_inos_iolD"/>
    <property type="match status" value="1"/>
</dbReference>
<evidence type="ECO:0000259" key="4">
    <source>
        <dbReference type="Pfam" id="PF00205"/>
    </source>
</evidence>
<dbReference type="InterPro" id="IPR012000">
    <property type="entry name" value="Thiamin_PyroP_enz_cen_dom"/>
</dbReference>
<keyword evidence="2 3" id="KW-0786">Thiamine pyrophosphate</keyword>
<keyword evidence="7" id="KW-0378">Hydrolase</keyword>